<gene>
    <name evidence="1" type="primary">PARG</name>
    <name evidence="1" type="ORF">HytaNPV_gp098</name>
</gene>
<accession>A0A2Z4HI49</accession>
<dbReference type="RefSeq" id="YP_010086365.1">
    <property type="nucleotide sequence ID" value="NC_055453.1"/>
</dbReference>
<proteinExistence type="predicted"/>
<sequence>MDVQSFYVNELYFLQNKLAAYQSVFLSNDVGDLIRFIAILKQLCVNYFELRAKFNTLAHDSFRNDLNTIYKSDVLILNNFILLLERFNDSTHVERTMSYDVSDDQAFDHFDQAHNVYNQSIIKKTLLSSSTDARPATVSDQQMIDTVTLHFDQFAKYEDEKKLFTDVVDYQKIYEIIVNYGNQFNLDYLKDFKYVIELNRLFKMNVPEIKDIEEFALSRFECASIVAKALFLDEFDTLNFQQIKAHAIKDTVLKVKLFCLLEYINTMCQQMRESEDVEYVNVSLNTTTSAVNLHASKRPIRFNRITLTESDRAKITPYQSDLIVMYVDGALGDGTLDNTVNMKTVQFLEYPELYAVSKYFRSPLCGEESLHLSNLLKLNSVRYTDNGLAYESNVLMTEAKIINNMLAVCSNEIRFDVSVRESSDKSFLHREINRFASGLSVYPNRDRDTNEPIAVFVGPYGVPRNRPYQFLVELMIVMEYEMAINYNNLEKRVEIFDAVEAMKRAKINTVGKLYDKLIKYKFNLNAEKNLK</sequence>
<evidence type="ECO:0000313" key="2">
    <source>
        <dbReference type="Proteomes" id="UP000501125"/>
    </source>
</evidence>
<dbReference type="KEGG" id="vg:65101576"/>
<dbReference type="EMBL" id="MH261376">
    <property type="protein sequence ID" value="AWW14458.1"/>
    <property type="molecule type" value="Genomic_DNA"/>
</dbReference>
<protein>
    <submittedName>
        <fullName evidence="1">PARG</fullName>
    </submittedName>
</protein>
<evidence type="ECO:0000313" key="1">
    <source>
        <dbReference type="EMBL" id="AWW14458.1"/>
    </source>
</evidence>
<dbReference type="GeneID" id="65101576"/>
<name>A0A2Z4HI49_9ABAC</name>
<dbReference type="Proteomes" id="UP000501125">
    <property type="component" value="Chromosome"/>
</dbReference>
<reference evidence="1 2" key="1">
    <citation type="journal article" date="2018" name="Sci. Rep.">
        <title>Comprehensive analysis of single molecule sequencing-derived complete genome and whole transcriptome of Hyposidra talaca nuclear polyhedrosis virus.</title>
        <authorList>
            <person name="Nguyen T.T."/>
            <person name="Suryamohan K."/>
            <person name="Kuriakose B."/>
            <person name="Janakiraman V."/>
            <person name="Reichelt M."/>
            <person name="Chaudhuri S."/>
            <person name="Guillory J."/>
            <person name="Divakaran N."/>
            <person name="Rabins P.E."/>
            <person name="Goel R."/>
            <person name="Deka B."/>
            <person name="Sarkar S."/>
            <person name="Ekka P."/>
            <person name="Tsai Y.C."/>
            <person name="Vargas D."/>
            <person name="Santhosh S."/>
            <person name="Mohan S."/>
            <person name="Chin C.S."/>
            <person name="Korlach J."/>
            <person name="Thomas G."/>
            <person name="Babu A."/>
            <person name="Seshagiri S."/>
        </authorList>
    </citation>
    <scope>NUCLEOTIDE SEQUENCE [LARGE SCALE GENOMIC DNA]</scope>
    <source>
        <strain evidence="1 2">HytaNPVIndia001</strain>
    </source>
</reference>
<organism evidence="1 2">
    <name type="scientific">Hyposidra talaca nucleopolyhedrovirus</name>
    <dbReference type="NCBI Taxonomy" id="1070315"/>
    <lineage>
        <taxon>Viruses</taxon>
        <taxon>Viruses incertae sedis</taxon>
        <taxon>Naldaviricetes</taxon>
        <taxon>Lefavirales</taxon>
        <taxon>Baculoviridae</taxon>
        <taxon>Alphabaculovirus</taxon>
        <taxon>Alphabaculovirus hytalacae</taxon>
    </lineage>
</organism>
<keyword evidence="2" id="KW-1185">Reference proteome</keyword>